<evidence type="ECO:0000313" key="13">
    <source>
        <dbReference type="Proteomes" id="UP000271849"/>
    </source>
</evidence>
<sequence length="111" mass="12883">MKITKIIELTDQNFENKIFSEKKYVLVDFWADWCGPCKVLSPVLEEIANEYFKKILVGKMNIDMNKKIPMKYSIRGIPTLLLFNKNKIIGTKIGVISKIELKKFLDDKIIG</sequence>
<feature type="active site" description="Nucleophile" evidence="9">
    <location>
        <position position="34"/>
    </location>
</feature>
<dbReference type="InterPro" id="IPR013766">
    <property type="entry name" value="Thioredoxin_domain"/>
</dbReference>
<dbReference type="NCBIfam" id="TIGR01068">
    <property type="entry name" value="thioredoxin"/>
    <property type="match status" value="1"/>
</dbReference>
<keyword evidence="6 10" id="KW-0676">Redox-active center</keyword>
<keyword evidence="5 10" id="KW-1015">Disulfide bond</keyword>
<dbReference type="InterPro" id="IPR017937">
    <property type="entry name" value="Thioredoxin_CS"/>
</dbReference>
<dbReference type="STRING" id="1921549.GCA_900128825_00397"/>
<dbReference type="EMBL" id="LR025085">
    <property type="protein sequence ID" value="VAX76903.1"/>
    <property type="molecule type" value="Genomic_DNA"/>
</dbReference>
<comment type="similarity">
    <text evidence="2 8">Belongs to the thioredoxin family.</text>
</comment>
<evidence type="ECO:0000259" key="11">
    <source>
        <dbReference type="PROSITE" id="PS51352"/>
    </source>
</evidence>
<dbReference type="Pfam" id="PF00085">
    <property type="entry name" value="Thioredoxin"/>
    <property type="match status" value="1"/>
</dbReference>
<dbReference type="InterPro" id="IPR036249">
    <property type="entry name" value="Thioredoxin-like_sf"/>
</dbReference>
<evidence type="ECO:0000313" key="12">
    <source>
        <dbReference type="EMBL" id="VAX76903.1"/>
    </source>
</evidence>
<feature type="active site" description="Nucleophile" evidence="9">
    <location>
        <position position="37"/>
    </location>
</feature>
<dbReference type="OrthoDB" id="9790390at2"/>
<dbReference type="FunFam" id="3.40.30.10:FF:000001">
    <property type="entry name" value="Thioredoxin"/>
    <property type="match status" value="1"/>
</dbReference>
<dbReference type="PROSITE" id="PS51352">
    <property type="entry name" value="THIOREDOXIN_2"/>
    <property type="match status" value="1"/>
</dbReference>
<dbReference type="PANTHER" id="PTHR45663">
    <property type="entry name" value="GEO12009P1"/>
    <property type="match status" value="1"/>
</dbReference>
<keyword evidence="3" id="KW-0813">Transport</keyword>
<dbReference type="PIRSF" id="PIRSF000077">
    <property type="entry name" value="Thioredoxin"/>
    <property type="match status" value="1"/>
</dbReference>
<evidence type="ECO:0000256" key="6">
    <source>
        <dbReference type="ARBA" id="ARBA00023284"/>
    </source>
</evidence>
<comment type="function">
    <text evidence="1">Participates in various redox reactions through the reversible oxidation of its active center dithiol to a disulfide and catalyzes dithiol-disulfide exchange reactions.</text>
</comment>
<keyword evidence="4" id="KW-0249">Electron transport</keyword>
<gene>
    <name evidence="12" type="primary">trxA</name>
    <name evidence="12" type="ORF">BUCINSTRO3249_0397</name>
</gene>
<feature type="site" description="Deprotonates C-terminal active site Cys" evidence="9">
    <location>
        <position position="28"/>
    </location>
</feature>
<evidence type="ECO:0000256" key="10">
    <source>
        <dbReference type="PIRSR" id="PIRSR000077-4"/>
    </source>
</evidence>
<name>A0A3B1DX77_9GAMM</name>
<dbReference type="Gene3D" id="3.40.30.10">
    <property type="entry name" value="Glutaredoxin"/>
    <property type="match status" value="1"/>
</dbReference>
<dbReference type="InterPro" id="IPR005746">
    <property type="entry name" value="Thioredoxin"/>
</dbReference>
<evidence type="ECO:0000256" key="7">
    <source>
        <dbReference type="NCBIfam" id="TIGR01068"/>
    </source>
</evidence>
<evidence type="ECO:0000256" key="5">
    <source>
        <dbReference type="ARBA" id="ARBA00023157"/>
    </source>
</evidence>
<dbReference type="GO" id="GO:0045454">
    <property type="term" value="P:cell redox homeostasis"/>
    <property type="evidence" value="ECO:0007669"/>
    <property type="project" value="TreeGrafter"/>
</dbReference>
<reference evidence="13" key="1">
    <citation type="submission" date="2018-09" db="EMBL/GenBank/DDBJ databases">
        <authorList>
            <person name="Manzano-Marin A."/>
            <person name="Manzano-Marin A."/>
        </authorList>
    </citation>
    <scope>NUCLEOTIDE SEQUENCE [LARGE SCALE GENOMIC DNA]</scope>
    <source>
        <strain evidence="13">BuCistrobi</strain>
    </source>
</reference>
<dbReference type="PRINTS" id="PR00421">
    <property type="entry name" value="THIOREDOXIN"/>
</dbReference>
<protein>
    <recommendedName>
        <fullName evidence="7 8">Thioredoxin</fullName>
    </recommendedName>
</protein>
<dbReference type="PANTHER" id="PTHR45663:SF11">
    <property type="entry name" value="GEO12009P1"/>
    <property type="match status" value="1"/>
</dbReference>
<dbReference type="Proteomes" id="UP000271849">
    <property type="component" value="Chromosome"/>
</dbReference>
<dbReference type="AlphaFoldDB" id="A0A3B1DX77"/>
<feature type="site" description="Contributes to redox potential value" evidence="9">
    <location>
        <position position="36"/>
    </location>
</feature>
<evidence type="ECO:0000256" key="4">
    <source>
        <dbReference type="ARBA" id="ARBA00022982"/>
    </source>
</evidence>
<feature type="domain" description="Thioredoxin" evidence="11">
    <location>
        <begin position="1"/>
        <end position="110"/>
    </location>
</feature>
<dbReference type="GO" id="GO:0005829">
    <property type="term" value="C:cytosol"/>
    <property type="evidence" value="ECO:0007669"/>
    <property type="project" value="TreeGrafter"/>
</dbReference>
<dbReference type="RefSeq" id="WP_158349246.1">
    <property type="nucleotide sequence ID" value="NZ_LR025085.1"/>
</dbReference>
<feature type="disulfide bond" description="Redox-active" evidence="10">
    <location>
        <begin position="34"/>
        <end position="37"/>
    </location>
</feature>
<dbReference type="CDD" id="cd02947">
    <property type="entry name" value="TRX_family"/>
    <property type="match status" value="1"/>
</dbReference>
<evidence type="ECO:0000256" key="3">
    <source>
        <dbReference type="ARBA" id="ARBA00022448"/>
    </source>
</evidence>
<evidence type="ECO:0000256" key="1">
    <source>
        <dbReference type="ARBA" id="ARBA00003318"/>
    </source>
</evidence>
<evidence type="ECO:0000256" key="9">
    <source>
        <dbReference type="PIRSR" id="PIRSR000077-1"/>
    </source>
</evidence>
<dbReference type="PROSITE" id="PS00194">
    <property type="entry name" value="THIOREDOXIN_1"/>
    <property type="match status" value="1"/>
</dbReference>
<proteinExistence type="inferred from homology"/>
<dbReference type="SUPFAM" id="SSF52833">
    <property type="entry name" value="Thioredoxin-like"/>
    <property type="match status" value="1"/>
</dbReference>
<dbReference type="GO" id="GO:0015035">
    <property type="term" value="F:protein-disulfide reductase activity"/>
    <property type="evidence" value="ECO:0007669"/>
    <property type="project" value="UniProtKB-UniRule"/>
</dbReference>
<evidence type="ECO:0000256" key="2">
    <source>
        <dbReference type="ARBA" id="ARBA00008987"/>
    </source>
</evidence>
<accession>A0A3B1DX77</accession>
<feature type="site" description="Contributes to redox potential value" evidence="9">
    <location>
        <position position="35"/>
    </location>
</feature>
<evidence type="ECO:0000256" key="8">
    <source>
        <dbReference type="PIRNR" id="PIRNR000077"/>
    </source>
</evidence>
<organism evidence="12 13">
    <name type="scientific">Buchnera aphidicola</name>
    <name type="common">Cinara strobi</name>
    <dbReference type="NCBI Taxonomy" id="1921549"/>
    <lineage>
        <taxon>Bacteria</taxon>
        <taxon>Pseudomonadati</taxon>
        <taxon>Pseudomonadota</taxon>
        <taxon>Gammaproteobacteria</taxon>
        <taxon>Enterobacterales</taxon>
        <taxon>Erwiniaceae</taxon>
        <taxon>Buchnera</taxon>
    </lineage>
</organism>